<gene>
    <name evidence="5" type="ORF">K2173_017925</name>
</gene>
<protein>
    <recommendedName>
        <fullName evidence="7">Fungal lipase-like domain-containing protein</fullName>
    </recommendedName>
</protein>
<keyword evidence="1" id="KW-0378">Hydrolase</keyword>
<feature type="domain" description="Fungal lipase-type" evidence="3">
    <location>
        <begin position="383"/>
        <end position="538"/>
    </location>
</feature>
<dbReference type="GO" id="GO:0016787">
    <property type="term" value="F:hydrolase activity"/>
    <property type="evidence" value="ECO:0007669"/>
    <property type="project" value="UniProtKB-KW"/>
</dbReference>
<dbReference type="CDD" id="cd00519">
    <property type="entry name" value="Lipase_3"/>
    <property type="match status" value="1"/>
</dbReference>
<feature type="transmembrane region" description="Helical" evidence="2">
    <location>
        <begin position="42"/>
        <end position="62"/>
    </location>
</feature>
<evidence type="ECO:0008006" key="7">
    <source>
        <dbReference type="Google" id="ProtNLM"/>
    </source>
</evidence>
<keyword evidence="2" id="KW-0472">Membrane</keyword>
<reference evidence="5 6" key="1">
    <citation type="submission" date="2021-09" db="EMBL/GenBank/DDBJ databases">
        <title>Genomic insights and catalytic innovation underlie evolution of tropane alkaloids biosynthesis.</title>
        <authorList>
            <person name="Wang Y.-J."/>
            <person name="Tian T."/>
            <person name="Huang J.-P."/>
            <person name="Huang S.-X."/>
        </authorList>
    </citation>
    <scope>NUCLEOTIDE SEQUENCE [LARGE SCALE GENOMIC DNA]</scope>
    <source>
        <strain evidence="5">KIB-2018</strain>
        <tissue evidence="5">Leaf</tissue>
    </source>
</reference>
<evidence type="ECO:0000313" key="5">
    <source>
        <dbReference type="EMBL" id="KAJ8767581.1"/>
    </source>
</evidence>
<evidence type="ECO:0000256" key="1">
    <source>
        <dbReference type="ARBA" id="ARBA00022801"/>
    </source>
</evidence>
<dbReference type="Pfam" id="PF24057">
    <property type="entry name" value="DUF7358"/>
    <property type="match status" value="1"/>
</dbReference>
<evidence type="ECO:0000256" key="2">
    <source>
        <dbReference type="SAM" id="Phobius"/>
    </source>
</evidence>
<name>A0AAV8TMD6_9ROSI</name>
<organism evidence="5 6">
    <name type="scientific">Erythroxylum novogranatense</name>
    <dbReference type="NCBI Taxonomy" id="1862640"/>
    <lineage>
        <taxon>Eukaryota</taxon>
        <taxon>Viridiplantae</taxon>
        <taxon>Streptophyta</taxon>
        <taxon>Embryophyta</taxon>
        <taxon>Tracheophyta</taxon>
        <taxon>Spermatophyta</taxon>
        <taxon>Magnoliopsida</taxon>
        <taxon>eudicotyledons</taxon>
        <taxon>Gunneridae</taxon>
        <taxon>Pentapetalae</taxon>
        <taxon>rosids</taxon>
        <taxon>fabids</taxon>
        <taxon>Malpighiales</taxon>
        <taxon>Erythroxylaceae</taxon>
        <taxon>Erythroxylum</taxon>
    </lineage>
</organism>
<evidence type="ECO:0000259" key="3">
    <source>
        <dbReference type="Pfam" id="PF01764"/>
    </source>
</evidence>
<dbReference type="AlphaFoldDB" id="A0AAV8TMD6"/>
<dbReference type="InterPro" id="IPR055782">
    <property type="entry name" value="DUF7358"/>
</dbReference>
<feature type="transmembrane region" description="Helical" evidence="2">
    <location>
        <begin position="159"/>
        <end position="177"/>
    </location>
</feature>
<dbReference type="SUPFAM" id="SSF53474">
    <property type="entry name" value="alpha/beta-Hydrolases"/>
    <property type="match status" value="1"/>
</dbReference>
<dbReference type="InterPro" id="IPR002921">
    <property type="entry name" value="Fungal_lipase-type"/>
</dbReference>
<feature type="transmembrane region" description="Helical" evidence="2">
    <location>
        <begin position="12"/>
        <end position="36"/>
    </location>
</feature>
<dbReference type="Pfam" id="PF01764">
    <property type="entry name" value="Lipase_3"/>
    <property type="match status" value="1"/>
</dbReference>
<dbReference type="EMBL" id="JAIWQS010000004">
    <property type="protein sequence ID" value="KAJ8767581.1"/>
    <property type="molecule type" value="Genomic_DNA"/>
</dbReference>
<dbReference type="PANTHER" id="PTHR47030">
    <property type="entry name" value="LIPASE CLASS 3 FAMILY PROTEIN"/>
    <property type="match status" value="1"/>
</dbReference>
<keyword evidence="2" id="KW-0812">Transmembrane</keyword>
<feature type="transmembrane region" description="Helical" evidence="2">
    <location>
        <begin position="111"/>
        <end position="136"/>
    </location>
</feature>
<feature type="domain" description="DUF7358" evidence="4">
    <location>
        <begin position="8"/>
        <end position="242"/>
    </location>
</feature>
<evidence type="ECO:0000313" key="6">
    <source>
        <dbReference type="Proteomes" id="UP001159364"/>
    </source>
</evidence>
<keyword evidence="2" id="KW-1133">Transmembrane helix</keyword>
<keyword evidence="6" id="KW-1185">Reference proteome</keyword>
<dbReference type="Proteomes" id="UP001159364">
    <property type="component" value="Linkage Group LG04"/>
</dbReference>
<dbReference type="Gene3D" id="3.40.50.1820">
    <property type="entry name" value="alpha/beta hydrolase"/>
    <property type="match status" value="1"/>
</dbReference>
<accession>A0AAV8TMD6</accession>
<dbReference type="InterPro" id="IPR029058">
    <property type="entry name" value="AB_hydrolase_fold"/>
</dbReference>
<dbReference type="PANTHER" id="PTHR47030:SF2">
    <property type="entry name" value="LIPASE CLASS 3 FAMILY PROTEIN"/>
    <property type="match status" value="1"/>
</dbReference>
<comment type="caution">
    <text evidence="5">The sequence shown here is derived from an EMBL/GenBank/DDBJ whole genome shotgun (WGS) entry which is preliminary data.</text>
</comment>
<sequence>MPMWVSMLESLRATTIALVLSNLFLAFVGGFLAFRAFPGCDYWRTTVPIGVVALVAILRIIATVEAGIAQEGAANSILDSPIQSSDVSAVDPNVRLRRRVRYKKWHRWTRVVLVINILQFLAAIYLICNVATYISADSRSGALCLSEISLNDTQLKRRLLVLLSFLASCLPLLQCFAGSDIMKWKYYFVKNDDFWRAHYLEVFDHGIREVMCCLGRARYLSSEPEEDEVYSVARLLGDLVTYRASGMGHLELLTGLALLQKHGRSPETCDELVQQEASKEQIQGALSFHAFAEAAYTGPLLDLGRHYVLFSCAWLYRQGILTPWKRNRRPKLTGDNWWRGHAAAFLKYVDLPPEVLRKGRVCPDKCQAAYFIVVLHSQRTVTISVRGTETPEDLITDGLARECILSRDDLDGLISSSRIDPDVKQSVESSFPHYAHSGIVEAARDLYEQIEGRPPDIESESRGFLSSLLGAGCECEGYRVRVVGHSLGGSIAALLGLRLYGRFPYLHVYSFGPLPCVDLIIAEACSGFITSIVHDNEFSSRLSVRSVLRLRAAAITALSQDSNADTVAISRLAYRCLDVSKHQMSQNNKVNKNQSLWNESNSINSLGNIDHDNAENPFASRDVMLHPLEDPVSEFLGTVPTSENESPEDPPEMFLPGIVIHLVPEQTNSCMPLYWGFLQGVHGYKAYLAKREDFKDIVVSPSMFTDHFPWRCQAAMQEVLKRQNVNVQLDESNTV</sequence>
<dbReference type="GO" id="GO:0006629">
    <property type="term" value="P:lipid metabolic process"/>
    <property type="evidence" value="ECO:0007669"/>
    <property type="project" value="InterPro"/>
</dbReference>
<evidence type="ECO:0000259" key="4">
    <source>
        <dbReference type="Pfam" id="PF24057"/>
    </source>
</evidence>
<proteinExistence type="predicted"/>